<dbReference type="SUPFAM" id="SSF56112">
    <property type="entry name" value="Protein kinase-like (PK-like)"/>
    <property type="match status" value="1"/>
</dbReference>
<dbReference type="PANTHER" id="PTHR43173">
    <property type="entry name" value="ABC1 FAMILY PROTEIN"/>
    <property type="match status" value="1"/>
</dbReference>
<dbReference type="InterPro" id="IPR011009">
    <property type="entry name" value="Kinase-like_dom_sf"/>
</dbReference>
<dbReference type="GO" id="GO:0005743">
    <property type="term" value="C:mitochondrial inner membrane"/>
    <property type="evidence" value="ECO:0007669"/>
    <property type="project" value="TreeGrafter"/>
</dbReference>
<evidence type="ECO:0000313" key="4">
    <source>
        <dbReference type="Proteomes" id="UP001145021"/>
    </source>
</evidence>
<evidence type="ECO:0000256" key="1">
    <source>
        <dbReference type="ARBA" id="ARBA00009670"/>
    </source>
</evidence>
<accession>A0A9W7XJS5</accession>
<name>A0A9W7XJS5_9FUNG</name>
<evidence type="ECO:0000313" key="3">
    <source>
        <dbReference type="EMBL" id="KAJ1644721.1"/>
    </source>
</evidence>
<reference evidence="3" key="1">
    <citation type="submission" date="2022-07" db="EMBL/GenBank/DDBJ databases">
        <title>Phylogenomic reconstructions and comparative analyses of Kickxellomycotina fungi.</title>
        <authorList>
            <person name="Reynolds N.K."/>
            <person name="Stajich J.E."/>
            <person name="Barry K."/>
            <person name="Grigoriev I.V."/>
            <person name="Crous P."/>
            <person name="Smith M.E."/>
        </authorList>
    </citation>
    <scope>NUCLEOTIDE SEQUENCE</scope>
    <source>
        <strain evidence="3">NBRC 105413</strain>
    </source>
</reference>
<dbReference type="InterPro" id="IPR045307">
    <property type="entry name" value="ADCK1_dom"/>
</dbReference>
<protein>
    <recommendedName>
        <fullName evidence="2">ABC1 atypical kinase-like domain-containing protein</fullName>
    </recommendedName>
</protein>
<dbReference type="AlphaFoldDB" id="A0A9W7XJS5"/>
<keyword evidence="4" id="KW-1185">Reference proteome</keyword>
<dbReference type="GO" id="GO:0055088">
    <property type="term" value="P:lipid homeostasis"/>
    <property type="evidence" value="ECO:0007669"/>
    <property type="project" value="TreeGrafter"/>
</dbReference>
<dbReference type="Pfam" id="PF03109">
    <property type="entry name" value="ABC1"/>
    <property type="match status" value="1"/>
</dbReference>
<sequence>MVFRILQRQNAAKFAVSPFYFKNSSRVHAQAFSTGAKFAARTDRLAIRRPITDRSRYAYSIHTAAGKELSEKCSLFWKSRRWRRIAAAVAVSLGIGTYTVCNYDTAYLVAASMYRSSIAAKATFKVAWDYYLNFPDLPDEGDESTSPEECQRILEARSAVHLRAAEVVKQALMKNGGIYIKLGQHLSAMQYVLPAEWCSTMQALQDKNTASSVEELDLVIQKDLGKSISELFSEFDPKPIGVASLAQVHRAVLRSDGQEVAVKVQHPMVRTYSDIDIATVSVMLEFVHSVFPEFQFMWLGTEMRESLPQELDFRTDKSNAEQVGWNFSRHADIPLTVPRMLRATERVLVMEFVRGQRCDDLNYLRKHGISPASVSREIGRIFAEMIFVHGFLHCDPHPGNLFVRPRNPAETTHGYNFDLVLLDHGLYRRLPSRFRYEYAEMWRALMRGDKKQIVYWSHKLSGTDLYHLFSTILTGQTWETIESKSLTAATGPAQLDFSSMRTKQPDLVRQITEVLASVPPVLRLVLKTNDLLRMVDQKLFADQPPSVQQHAQMLSWLRTSHYCLVAICDARASDIKHSQSRRGILQTTTRITRLLTNWFSFWLYDSALSVYSLVLYLSMASTRLAFLWSRLFGL</sequence>
<dbReference type="GO" id="GO:0007005">
    <property type="term" value="P:mitochondrion organization"/>
    <property type="evidence" value="ECO:0007669"/>
    <property type="project" value="TreeGrafter"/>
</dbReference>
<comment type="similarity">
    <text evidence="1">Belongs to the protein kinase superfamily. ADCK protein kinase family.</text>
</comment>
<dbReference type="Proteomes" id="UP001145021">
    <property type="component" value="Unassembled WGS sequence"/>
</dbReference>
<comment type="caution">
    <text evidence="3">The sequence shown here is derived from an EMBL/GenBank/DDBJ whole genome shotgun (WGS) entry which is preliminary data.</text>
</comment>
<dbReference type="CDD" id="cd13969">
    <property type="entry name" value="ADCK1-like"/>
    <property type="match status" value="1"/>
</dbReference>
<dbReference type="EMBL" id="JANBOH010000147">
    <property type="protein sequence ID" value="KAJ1644721.1"/>
    <property type="molecule type" value="Genomic_DNA"/>
</dbReference>
<proteinExistence type="inferred from homology"/>
<organism evidence="3 4">
    <name type="scientific">Coemansia asiatica</name>
    <dbReference type="NCBI Taxonomy" id="1052880"/>
    <lineage>
        <taxon>Eukaryota</taxon>
        <taxon>Fungi</taxon>
        <taxon>Fungi incertae sedis</taxon>
        <taxon>Zoopagomycota</taxon>
        <taxon>Kickxellomycotina</taxon>
        <taxon>Kickxellomycetes</taxon>
        <taxon>Kickxellales</taxon>
        <taxon>Kickxellaceae</taxon>
        <taxon>Coemansia</taxon>
    </lineage>
</organism>
<dbReference type="PANTHER" id="PTHR43173:SF19">
    <property type="entry name" value="AARF DOMAIN-CONTAINING PROTEIN KINASE 1"/>
    <property type="match status" value="1"/>
</dbReference>
<dbReference type="InterPro" id="IPR004147">
    <property type="entry name" value="ABC1_dom"/>
</dbReference>
<feature type="domain" description="ABC1 atypical kinase-like" evidence="2">
    <location>
        <begin position="204"/>
        <end position="454"/>
    </location>
</feature>
<evidence type="ECO:0000259" key="2">
    <source>
        <dbReference type="Pfam" id="PF03109"/>
    </source>
</evidence>
<dbReference type="InterPro" id="IPR051130">
    <property type="entry name" value="Mito_struct-func_regulator"/>
</dbReference>
<gene>
    <name evidence="3" type="ORF">LPJ64_003637</name>
</gene>